<dbReference type="Proteomes" id="UP001328107">
    <property type="component" value="Unassembled WGS sequence"/>
</dbReference>
<dbReference type="AlphaFoldDB" id="A0AAN5CVU3"/>
<keyword evidence="2" id="KW-1185">Reference proteome</keyword>
<accession>A0AAN5CVU3</accession>
<gene>
    <name evidence="1" type="ORF">PMAYCL1PPCAC_21724</name>
</gene>
<feature type="non-terminal residue" evidence="1">
    <location>
        <position position="100"/>
    </location>
</feature>
<dbReference type="InterPro" id="IPR004988">
    <property type="entry name" value="DUF273"/>
</dbReference>
<dbReference type="Gene3D" id="3.90.550.10">
    <property type="entry name" value="Spore Coat Polysaccharide Biosynthesis Protein SpsA, Chain A"/>
    <property type="match status" value="1"/>
</dbReference>
<dbReference type="EMBL" id="BTRK01000005">
    <property type="protein sequence ID" value="GMR51529.1"/>
    <property type="molecule type" value="Genomic_DNA"/>
</dbReference>
<sequence length="100" mass="11829">MSSDLRANRSICRLFQEQHWQRSLECYLKSVNYTVFKVDLDNDEMVKQACDKNKQLFFRKHCAASVYLIKVDWMLVLDADTAVVNPNHCIEEWIDTRADL</sequence>
<evidence type="ECO:0000313" key="2">
    <source>
        <dbReference type="Proteomes" id="UP001328107"/>
    </source>
</evidence>
<dbReference type="PANTHER" id="PTHR31562">
    <property type="entry name" value="PROTEIN CBG18972"/>
    <property type="match status" value="1"/>
</dbReference>
<name>A0AAN5CVU3_9BILA</name>
<evidence type="ECO:0008006" key="3">
    <source>
        <dbReference type="Google" id="ProtNLM"/>
    </source>
</evidence>
<protein>
    <recommendedName>
        <fullName evidence="3">Nucleotide-diphospho-sugar transferase domain-containing protein</fullName>
    </recommendedName>
</protein>
<dbReference type="Pfam" id="PF03314">
    <property type="entry name" value="DUF273"/>
    <property type="match status" value="1"/>
</dbReference>
<organism evidence="1 2">
    <name type="scientific">Pristionchus mayeri</name>
    <dbReference type="NCBI Taxonomy" id="1317129"/>
    <lineage>
        <taxon>Eukaryota</taxon>
        <taxon>Metazoa</taxon>
        <taxon>Ecdysozoa</taxon>
        <taxon>Nematoda</taxon>
        <taxon>Chromadorea</taxon>
        <taxon>Rhabditida</taxon>
        <taxon>Rhabditina</taxon>
        <taxon>Diplogasteromorpha</taxon>
        <taxon>Diplogasteroidea</taxon>
        <taxon>Neodiplogasteridae</taxon>
        <taxon>Pristionchus</taxon>
    </lineage>
</organism>
<proteinExistence type="predicted"/>
<evidence type="ECO:0000313" key="1">
    <source>
        <dbReference type="EMBL" id="GMR51529.1"/>
    </source>
</evidence>
<reference evidence="2" key="1">
    <citation type="submission" date="2022-10" db="EMBL/GenBank/DDBJ databases">
        <title>Genome assembly of Pristionchus species.</title>
        <authorList>
            <person name="Yoshida K."/>
            <person name="Sommer R.J."/>
        </authorList>
    </citation>
    <scope>NUCLEOTIDE SEQUENCE [LARGE SCALE GENOMIC DNA]</scope>
    <source>
        <strain evidence="2">RS5460</strain>
    </source>
</reference>
<dbReference type="PANTHER" id="PTHR31562:SF8">
    <property type="entry name" value="ALPHA-1,6-MANNOSYLTRANSFERASE"/>
    <property type="match status" value="1"/>
</dbReference>
<dbReference type="InterPro" id="IPR029044">
    <property type="entry name" value="Nucleotide-diphossugar_trans"/>
</dbReference>
<comment type="caution">
    <text evidence="1">The sequence shown here is derived from an EMBL/GenBank/DDBJ whole genome shotgun (WGS) entry which is preliminary data.</text>
</comment>